<dbReference type="AlphaFoldDB" id="A0A0F9JN06"/>
<reference evidence="1" key="1">
    <citation type="journal article" date="2015" name="Nature">
        <title>Complex archaea that bridge the gap between prokaryotes and eukaryotes.</title>
        <authorList>
            <person name="Spang A."/>
            <person name="Saw J.H."/>
            <person name="Jorgensen S.L."/>
            <person name="Zaremba-Niedzwiedzka K."/>
            <person name="Martijn J."/>
            <person name="Lind A.E."/>
            <person name="van Eijk R."/>
            <person name="Schleper C."/>
            <person name="Guy L."/>
            <person name="Ettema T.J."/>
        </authorList>
    </citation>
    <scope>NUCLEOTIDE SEQUENCE</scope>
</reference>
<evidence type="ECO:0000313" key="1">
    <source>
        <dbReference type="EMBL" id="KKM63791.1"/>
    </source>
</evidence>
<sequence length="127" mass="14866">MSRWDDLQMDTKIDQILNVQSHDPGHHFGRPFMTPYQIAIEFERQYPDDFPELNKEIGGKGTGERNSVAQYIAQVLSTRIKNNVNYPIEGRFLHRAYLHKLKYKTSDKCIESSLGQSYDLSLFRLKE</sequence>
<name>A0A0F9JN06_9ZZZZ</name>
<proteinExistence type="predicted"/>
<dbReference type="EMBL" id="LAZR01011032">
    <property type="protein sequence ID" value="KKM63791.1"/>
    <property type="molecule type" value="Genomic_DNA"/>
</dbReference>
<organism evidence="1">
    <name type="scientific">marine sediment metagenome</name>
    <dbReference type="NCBI Taxonomy" id="412755"/>
    <lineage>
        <taxon>unclassified sequences</taxon>
        <taxon>metagenomes</taxon>
        <taxon>ecological metagenomes</taxon>
    </lineage>
</organism>
<gene>
    <name evidence="1" type="ORF">LCGC14_1507910</name>
</gene>
<comment type="caution">
    <text evidence="1">The sequence shown here is derived from an EMBL/GenBank/DDBJ whole genome shotgun (WGS) entry which is preliminary data.</text>
</comment>
<accession>A0A0F9JN06</accession>
<protein>
    <submittedName>
        <fullName evidence="1">Uncharacterized protein</fullName>
    </submittedName>
</protein>